<dbReference type="STRING" id="4615.A0A199W6W8"/>
<dbReference type="GO" id="GO:0009451">
    <property type="term" value="P:RNA modification"/>
    <property type="evidence" value="ECO:0007669"/>
    <property type="project" value="InterPro"/>
</dbReference>
<keyword evidence="2" id="KW-0809">Transit peptide</keyword>
<accession>A0A199W6W8</accession>
<dbReference type="PROSITE" id="PS51375">
    <property type="entry name" value="PPR"/>
    <property type="match status" value="1"/>
</dbReference>
<dbReference type="PANTHER" id="PTHR47926">
    <property type="entry name" value="PENTATRICOPEPTIDE REPEAT-CONTAINING PROTEIN"/>
    <property type="match status" value="1"/>
</dbReference>
<reference evidence="5 6" key="1">
    <citation type="journal article" date="2016" name="DNA Res.">
        <title>The draft genome of MD-2 pineapple using hybrid error correction of long reads.</title>
        <authorList>
            <person name="Redwan R.M."/>
            <person name="Saidin A."/>
            <person name="Kumar S.V."/>
        </authorList>
    </citation>
    <scope>NUCLEOTIDE SEQUENCE [LARGE SCALE GENOMIC DNA]</scope>
    <source>
        <strain evidence="6">cv. MD2</strain>
        <tissue evidence="5">Leaf</tissue>
    </source>
</reference>
<evidence type="ECO:0000256" key="4">
    <source>
        <dbReference type="SAM" id="MobiDB-lite"/>
    </source>
</evidence>
<keyword evidence="1" id="KW-0677">Repeat</keyword>
<protein>
    <submittedName>
        <fullName evidence="5">Pentatricopeptide repeat-containing protein</fullName>
    </submittedName>
</protein>
<feature type="repeat" description="PPR" evidence="3">
    <location>
        <begin position="153"/>
        <end position="188"/>
    </location>
</feature>
<dbReference type="InterPro" id="IPR011990">
    <property type="entry name" value="TPR-like_helical_dom_sf"/>
</dbReference>
<dbReference type="AlphaFoldDB" id="A0A199W6W8"/>
<evidence type="ECO:0000256" key="2">
    <source>
        <dbReference type="ARBA" id="ARBA00022946"/>
    </source>
</evidence>
<dbReference type="Pfam" id="PF01535">
    <property type="entry name" value="PPR"/>
    <property type="match status" value="4"/>
</dbReference>
<dbReference type="NCBIfam" id="TIGR00756">
    <property type="entry name" value="PPR"/>
    <property type="match status" value="1"/>
</dbReference>
<dbReference type="EMBL" id="LSRQ01000189">
    <property type="protein sequence ID" value="OAY84655.1"/>
    <property type="molecule type" value="Genomic_DNA"/>
</dbReference>
<dbReference type="Gene3D" id="1.25.40.10">
    <property type="entry name" value="Tetratricopeptide repeat domain"/>
    <property type="match status" value="3"/>
</dbReference>
<dbReference type="InterPro" id="IPR002885">
    <property type="entry name" value="PPR_rpt"/>
</dbReference>
<feature type="region of interest" description="Disordered" evidence="4">
    <location>
        <begin position="494"/>
        <end position="514"/>
    </location>
</feature>
<evidence type="ECO:0000313" key="6">
    <source>
        <dbReference type="Proteomes" id="UP000092600"/>
    </source>
</evidence>
<organism evidence="5 6">
    <name type="scientific">Ananas comosus</name>
    <name type="common">Pineapple</name>
    <name type="synonym">Ananas ananas</name>
    <dbReference type="NCBI Taxonomy" id="4615"/>
    <lineage>
        <taxon>Eukaryota</taxon>
        <taxon>Viridiplantae</taxon>
        <taxon>Streptophyta</taxon>
        <taxon>Embryophyta</taxon>
        <taxon>Tracheophyta</taxon>
        <taxon>Spermatophyta</taxon>
        <taxon>Magnoliopsida</taxon>
        <taxon>Liliopsida</taxon>
        <taxon>Poales</taxon>
        <taxon>Bromeliaceae</taxon>
        <taxon>Bromelioideae</taxon>
        <taxon>Ananas</taxon>
    </lineage>
</organism>
<dbReference type="InterPro" id="IPR046960">
    <property type="entry name" value="PPR_At4g14850-like_plant"/>
</dbReference>
<comment type="caution">
    <text evidence="5">The sequence shown here is derived from an EMBL/GenBank/DDBJ whole genome shotgun (WGS) entry which is preliminary data.</text>
</comment>
<evidence type="ECO:0000256" key="3">
    <source>
        <dbReference type="PROSITE-ProRule" id="PRU00708"/>
    </source>
</evidence>
<proteinExistence type="predicted"/>
<sequence length="514" mass="54335">MPSSSLVPPLRPSSSSSSSSAAVAQRIIHALNTCTSPSELRRALSLLLVRRLVPPSPSVAAAFVAASLRLRLLGPALSLLRLLPRPHPFLFNSLLRSLPTSRPCLSPLLFSRMLRASSPPNRFTFPLLLSALSEPRHGLMVHTHVVKSGFGRDLFVRNSLLRLYCCREGDMAAAHQLFDEMPQRDVVAWTTLITGYKNCGRPDDAIARFSLLMELSASGAAPAPNRVTMVGALGACAARGAVDVGARIHDYVRARRWELDVVLGTALVDMYAKCGAAEAALAVFGAMPERSAGTWNALIVGLARARGGAEALRWFARMEEEEEEEGEAAPDAATITAVLSACAHSGLVDAGVAIFGRAARGGYAFGAPTVRHYGCVVDMLGRAGRVAEAAAVVRAMPCAPSAAVWGALLGACRACGEPQLGAAAARGLVECEPWRAAHYVVAANAAAEAGRWGDAAEAWRAIRVQGRRKDAAWSLAAADSDDADAHKDDVRSLTATTGPMESDVDEVSNVSDVY</sequence>
<dbReference type="FunFam" id="1.25.40.10:FF:000242">
    <property type="entry name" value="Pentatricopeptide repeat-containing protein"/>
    <property type="match status" value="1"/>
</dbReference>
<name>A0A199W6W8_ANACO</name>
<evidence type="ECO:0000256" key="1">
    <source>
        <dbReference type="ARBA" id="ARBA00022737"/>
    </source>
</evidence>
<gene>
    <name evidence="5" type="ORF">ACMD2_26489</name>
</gene>
<dbReference type="PANTHER" id="PTHR47926:SF490">
    <property type="entry name" value="REPEAT-LIKE SUPERFAMILY PROTEIN, PUTATIVE-RELATED"/>
    <property type="match status" value="1"/>
</dbReference>
<dbReference type="Proteomes" id="UP000092600">
    <property type="component" value="Unassembled WGS sequence"/>
</dbReference>
<dbReference type="GO" id="GO:0003723">
    <property type="term" value="F:RNA binding"/>
    <property type="evidence" value="ECO:0007669"/>
    <property type="project" value="InterPro"/>
</dbReference>
<evidence type="ECO:0000313" key="5">
    <source>
        <dbReference type="EMBL" id="OAY84655.1"/>
    </source>
</evidence>